<dbReference type="InterPro" id="IPR033443">
    <property type="entry name" value="PROP1-like_PPR_dom"/>
</dbReference>
<feature type="region of interest" description="Disordered" evidence="6">
    <location>
        <begin position="485"/>
        <end position="504"/>
    </location>
</feature>
<dbReference type="Pfam" id="PF01535">
    <property type="entry name" value="PPR"/>
    <property type="match status" value="2"/>
</dbReference>
<sequence length="1290" mass="141935">MLPKVATTILHSTGRAAAAVHTQSTIRNVLHPHSTTSSTGHGYFNSNNSSNGRGGRFTHGYHGASRAVTQANPSLAVDDGSFVQLDEQEQPHKTPSASSSRRPSFHRLSQATRLTVLRSVQRIHSRSFTTPATDDSLPPQKTLPPPPPTKPSLYTDLQSLSTSTDTEHISQVIFAFLSHLSSQSPIPPSPEHFEYALTALQRTRQPGEPLTLFLTLYHSLLSFNLAPTPKTCVTLLDVLTTRSNELQFSLGDIVAKEFWEDSIAFYIPPKGSPYAESRSRRSVARSKRKADLEKEVYGILPIALRVYNTLLALSSPVPESLLVSLLEVCALHADVQSALQVYKSLPDTLSATSLASIHVSLLNTLSRAGMWSDCRSLFESYTSDATLLGKTPYTEKVKVYNEMIAASFRCGHPDTAVSILHDMLSPSSPIKPASSTYTHIIAGFSIGDSPSIQLMPPRITSLEPKEGKTDLDSALTWFNKLLSQPTPPHASPFEPSDEPTRPEPTSWKLILNSLSSSHLEAGNDLWVRLLDLAPVDGIPVRSIDRIRLVERNLSALDTLSSAEQLDKLSFLREHVIQTLGAGPCRGIWEAYLRLGHVDQAVEFGVSLFEKGKETERGRELYFMQLALAVFEGDRVMSLENLWRLLNVATDMGIKLTRFDSVKSGVVRAYFAEQAKDKLTLEQWWTVLSFATDMPSSPVLQILGDVPPHVKWEDVPKELADAIVGRVELDGQDIKAMADGNMKQGLLEVLGQGEVESVAESVSAESAEEVSTAPTSPLIDTTQPQDDLPPSLRIDRTFTRQLDEFISKRLTLNITRTATDILYNTFTRTLLSRAIAPSPYTLSKLASVFARANQLDRVMHVYAISQRVLEGLSSDAKAQSESWVVIENGMCVAFTALGDMDKANIHRLRLLERGAAPSADAYAGLILGVKDTTDDTSASMALFREALERGVKPNLYLYNNIISKLSKARKASAALELFHSMRVQSPPVHPSAITYGAVIGACARVGDVTSAEVLFKEMVASSLAGYSRGRGALRVPPFNTMMQVYVSTKPDREKALWYFEEMGRCGVRPTEHTYKLLMEAYALEPIDLPALLRTFAQLQQTPGLKVLSTHYATLINAYGCILKSLPHALETFASVPATPQTLDALVFEALINVLVAHRRMDLVPEYVAMMNEKGVHMTAYVCNGLIRGYASVGEIDKAREVFEGMVDPEVGRAGRWNHAQRAEAEQVEGVAPIAPIHREPSTWEAMVRAELGSGERERAARLVQRMEGRGYPEAVVNRVKGIMVDWSQVLV</sequence>
<evidence type="ECO:0000256" key="1">
    <source>
        <dbReference type="ARBA" id="ARBA00006192"/>
    </source>
</evidence>
<feature type="compositionally biased region" description="Polar residues" evidence="6">
    <location>
        <begin position="31"/>
        <end position="40"/>
    </location>
</feature>
<dbReference type="PROSITE" id="PS51375">
    <property type="entry name" value="PPR"/>
    <property type="match status" value="3"/>
</dbReference>
<comment type="similarity">
    <text evidence="1">Belongs to the CCM1 family.</text>
</comment>
<feature type="compositionally biased region" description="Polar residues" evidence="6">
    <location>
        <begin position="93"/>
        <end position="113"/>
    </location>
</feature>
<dbReference type="InterPro" id="IPR002885">
    <property type="entry name" value="PPR_rpt"/>
</dbReference>
<evidence type="ECO:0000313" key="8">
    <source>
        <dbReference type="EMBL" id="KAK7015485.1"/>
    </source>
</evidence>
<gene>
    <name evidence="8" type="ORF">VNI00_019131</name>
</gene>
<accession>A0AAW0AQA1</accession>
<feature type="repeat" description="PPR" evidence="5">
    <location>
        <begin position="1177"/>
        <end position="1211"/>
    </location>
</feature>
<evidence type="ECO:0000259" key="7">
    <source>
        <dbReference type="Pfam" id="PF17177"/>
    </source>
</evidence>
<organism evidence="8 9">
    <name type="scientific">Paramarasmius palmivorus</name>
    <dbReference type="NCBI Taxonomy" id="297713"/>
    <lineage>
        <taxon>Eukaryota</taxon>
        <taxon>Fungi</taxon>
        <taxon>Dikarya</taxon>
        <taxon>Basidiomycota</taxon>
        <taxon>Agaricomycotina</taxon>
        <taxon>Agaricomycetes</taxon>
        <taxon>Agaricomycetidae</taxon>
        <taxon>Agaricales</taxon>
        <taxon>Marasmiineae</taxon>
        <taxon>Marasmiaceae</taxon>
        <taxon>Paramarasmius</taxon>
    </lineage>
</organism>
<dbReference type="PANTHER" id="PTHR47447">
    <property type="entry name" value="OS03G0856100 PROTEIN"/>
    <property type="match status" value="1"/>
</dbReference>
<dbReference type="Proteomes" id="UP001383192">
    <property type="component" value="Unassembled WGS sequence"/>
</dbReference>
<keyword evidence="9" id="KW-1185">Reference proteome</keyword>
<comment type="function">
    <text evidence="3">Regulates mitochondrial small subunit maturation by controlling 15S rRNA 5'-end processing. Localizes to the 5' precursor of the 15S rRNA in a position that is subsequently occupied by mS47 in the mature yeast mtSSU. Uses structure and sequence-specific RNA recognition, binding to a single-stranded region of the precursor and specifically recognizing bases -6 to -1. The exchange of Ccm1 for mS47 is coupled to the irreversible removal of precursor rRNA that is accompanied by conformational changes of the mitoribosomal proteins uS5m and mS26. These conformational changes signal completion of 5'-end rRNA processing through protection of the mature 5'-end of the 15S rRNA and stabilization of mS47. The removal of the 5' precursor together with the dissociation of Ccm1 may be catalyzed by the 5'-3' exoribonuclease Pet127. Involved in the specific removal of group I introns in mitochondrial encoded transcripts.</text>
</comment>
<feature type="compositionally biased region" description="Polar residues" evidence="6">
    <location>
        <begin position="771"/>
        <end position="784"/>
    </location>
</feature>
<comment type="subunit">
    <text evidence="4">Binds to mitochondrial small subunit 15S rRNA.</text>
</comment>
<dbReference type="NCBIfam" id="TIGR00756">
    <property type="entry name" value="PPR"/>
    <property type="match status" value="2"/>
</dbReference>
<name>A0AAW0AQA1_9AGAR</name>
<dbReference type="InterPro" id="IPR011990">
    <property type="entry name" value="TPR-like_helical_dom_sf"/>
</dbReference>
<feature type="compositionally biased region" description="Low complexity" evidence="6">
    <location>
        <begin position="760"/>
        <end position="770"/>
    </location>
</feature>
<dbReference type="Pfam" id="PF17177">
    <property type="entry name" value="PPR_long"/>
    <property type="match status" value="1"/>
</dbReference>
<feature type="region of interest" description="Disordered" evidence="6">
    <location>
        <begin position="86"/>
        <end position="152"/>
    </location>
</feature>
<feature type="repeat" description="PPR" evidence="5">
    <location>
        <begin position="990"/>
        <end position="1024"/>
    </location>
</feature>
<dbReference type="PANTHER" id="PTHR47447:SF17">
    <property type="entry name" value="OS12G0638900 PROTEIN"/>
    <property type="match status" value="1"/>
</dbReference>
<feature type="region of interest" description="Disordered" evidence="6">
    <location>
        <begin position="760"/>
        <end position="789"/>
    </location>
</feature>
<reference evidence="8 9" key="1">
    <citation type="submission" date="2024-01" db="EMBL/GenBank/DDBJ databases">
        <title>A draft genome for a cacao thread blight-causing isolate of Paramarasmius palmivorus.</title>
        <authorList>
            <person name="Baruah I.K."/>
            <person name="Bukari Y."/>
            <person name="Amoako-Attah I."/>
            <person name="Meinhardt L.W."/>
            <person name="Bailey B.A."/>
            <person name="Cohen S.P."/>
        </authorList>
    </citation>
    <scope>NUCLEOTIDE SEQUENCE [LARGE SCALE GENOMIC DNA]</scope>
    <source>
        <strain evidence="8 9">GH-12</strain>
    </source>
</reference>
<feature type="domain" description="PROP1-like PPR" evidence="7">
    <location>
        <begin position="932"/>
        <end position="1079"/>
    </location>
</feature>
<evidence type="ECO:0000256" key="5">
    <source>
        <dbReference type="PROSITE-ProRule" id="PRU00708"/>
    </source>
</evidence>
<evidence type="ECO:0000256" key="4">
    <source>
        <dbReference type="ARBA" id="ARBA00044511"/>
    </source>
</evidence>
<dbReference type="EMBL" id="JAYKXP010000321">
    <property type="protein sequence ID" value="KAK7015485.1"/>
    <property type="molecule type" value="Genomic_DNA"/>
</dbReference>
<feature type="region of interest" description="Disordered" evidence="6">
    <location>
        <begin position="31"/>
        <end position="61"/>
    </location>
</feature>
<evidence type="ECO:0000313" key="9">
    <source>
        <dbReference type="Proteomes" id="UP001383192"/>
    </source>
</evidence>
<evidence type="ECO:0000256" key="3">
    <source>
        <dbReference type="ARBA" id="ARBA00044493"/>
    </source>
</evidence>
<protein>
    <recommendedName>
        <fullName evidence="7">PROP1-like PPR domain-containing protein</fullName>
    </recommendedName>
</protein>
<dbReference type="Gene3D" id="1.25.40.10">
    <property type="entry name" value="Tetratricopeptide repeat domain"/>
    <property type="match status" value="3"/>
</dbReference>
<keyword evidence="2" id="KW-0677">Repeat</keyword>
<evidence type="ECO:0000256" key="2">
    <source>
        <dbReference type="ARBA" id="ARBA00022737"/>
    </source>
</evidence>
<evidence type="ECO:0000256" key="6">
    <source>
        <dbReference type="SAM" id="MobiDB-lite"/>
    </source>
</evidence>
<comment type="caution">
    <text evidence="8">The sequence shown here is derived from an EMBL/GenBank/DDBJ whole genome shotgun (WGS) entry which is preliminary data.</text>
</comment>
<feature type="repeat" description="PPR" evidence="5">
    <location>
        <begin position="1033"/>
        <end position="1068"/>
    </location>
</feature>
<feature type="compositionally biased region" description="Pro residues" evidence="6">
    <location>
        <begin position="141"/>
        <end position="150"/>
    </location>
</feature>
<proteinExistence type="inferred from homology"/>